<dbReference type="KEGG" id="psic:J4E96_03195"/>
<organism evidence="2 3">
    <name type="scientific">Pengzhenrongella sicca</name>
    <dbReference type="NCBI Taxonomy" id="2819238"/>
    <lineage>
        <taxon>Bacteria</taxon>
        <taxon>Bacillati</taxon>
        <taxon>Actinomycetota</taxon>
        <taxon>Actinomycetes</taxon>
        <taxon>Micrococcales</taxon>
        <taxon>Pengzhenrongella</taxon>
    </lineage>
</organism>
<feature type="transmembrane region" description="Helical" evidence="1">
    <location>
        <begin position="40"/>
        <end position="60"/>
    </location>
</feature>
<gene>
    <name evidence="2" type="ORF">J4E96_03195</name>
</gene>
<evidence type="ECO:0000313" key="3">
    <source>
        <dbReference type="Proteomes" id="UP000663937"/>
    </source>
</evidence>
<evidence type="ECO:0000313" key="2">
    <source>
        <dbReference type="EMBL" id="QTE30044.1"/>
    </source>
</evidence>
<sequence>MNTFAALIVLNGYLYTARRVIHERVSAGDREAGNTLENVILVVGFVTLAIAAIAVITVAVNRRLNQIK</sequence>
<name>A0A8A4ZDQ7_9MICO</name>
<proteinExistence type="predicted"/>
<dbReference type="EMBL" id="CP071868">
    <property type="protein sequence ID" value="QTE30044.1"/>
    <property type="molecule type" value="Genomic_DNA"/>
</dbReference>
<keyword evidence="3" id="KW-1185">Reference proteome</keyword>
<accession>A0A8A4ZDQ7</accession>
<evidence type="ECO:0000256" key="1">
    <source>
        <dbReference type="SAM" id="Phobius"/>
    </source>
</evidence>
<dbReference type="Proteomes" id="UP000663937">
    <property type="component" value="Chromosome"/>
</dbReference>
<dbReference type="AlphaFoldDB" id="A0A8A4ZDQ7"/>
<protein>
    <submittedName>
        <fullName evidence="2">Uncharacterized protein</fullName>
    </submittedName>
</protein>
<keyword evidence="1" id="KW-0472">Membrane</keyword>
<reference evidence="2" key="1">
    <citation type="submission" date="2021-03" db="EMBL/GenBank/DDBJ databases">
        <title>Pengzhenrongella sicca gen. nov., sp. nov., a new member of suborder Micrococcineae isolated from High-Arctic tundra soil.</title>
        <authorList>
            <person name="Peng F."/>
        </authorList>
    </citation>
    <scope>NUCLEOTIDE SEQUENCE</scope>
    <source>
        <strain evidence="2">LRZ-2</strain>
    </source>
</reference>
<keyword evidence="1" id="KW-0812">Transmembrane</keyword>
<dbReference type="RefSeq" id="WP_227424360.1">
    <property type="nucleotide sequence ID" value="NZ_CP071868.1"/>
</dbReference>
<keyword evidence="1" id="KW-1133">Transmembrane helix</keyword>